<evidence type="ECO:0000256" key="9">
    <source>
        <dbReference type="ARBA" id="ARBA00047883"/>
    </source>
</evidence>
<evidence type="ECO:0000256" key="10">
    <source>
        <dbReference type="HAMAP-Rule" id="MF_00097"/>
    </source>
</evidence>
<dbReference type="HAMAP" id="MF_00097">
    <property type="entry name" value="TMP_synthase"/>
    <property type="match status" value="1"/>
</dbReference>
<dbReference type="NCBIfam" id="TIGR00693">
    <property type="entry name" value="thiE"/>
    <property type="match status" value="1"/>
</dbReference>
<dbReference type="GO" id="GO:0004789">
    <property type="term" value="F:thiamine-phosphate diphosphorylase activity"/>
    <property type="evidence" value="ECO:0007669"/>
    <property type="project" value="UniProtKB-UniRule"/>
</dbReference>
<comment type="similarity">
    <text evidence="10 11">Belongs to the thiamine-phosphate synthase family.</text>
</comment>
<dbReference type="GO" id="GO:0005737">
    <property type="term" value="C:cytoplasm"/>
    <property type="evidence" value="ECO:0007669"/>
    <property type="project" value="TreeGrafter"/>
</dbReference>
<feature type="binding site" evidence="10">
    <location>
        <begin position="185"/>
        <end position="186"/>
    </location>
    <ligand>
        <name>2-[(2R,5Z)-2-carboxy-4-methylthiazol-5(2H)-ylidene]ethyl phosphate</name>
        <dbReference type="ChEBI" id="CHEBI:62899"/>
    </ligand>
</feature>
<dbReference type="GO" id="GO:0009228">
    <property type="term" value="P:thiamine biosynthetic process"/>
    <property type="evidence" value="ECO:0007669"/>
    <property type="project" value="UniProtKB-KW"/>
</dbReference>
<proteinExistence type="inferred from homology"/>
<dbReference type="GO" id="GO:0009229">
    <property type="term" value="P:thiamine diphosphate biosynthetic process"/>
    <property type="evidence" value="ECO:0007669"/>
    <property type="project" value="UniProtKB-UniRule"/>
</dbReference>
<comment type="catalytic activity">
    <reaction evidence="8 10 11">
        <text>2-(2-carboxy-4-methylthiazol-5-yl)ethyl phosphate + 4-amino-2-methyl-5-(diphosphooxymethyl)pyrimidine + 2 H(+) = thiamine phosphate + CO2 + diphosphate</text>
        <dbReference type="Rhea" id="RHEA:47848"/>
        <dbReference type="ChEBI" id="CHEBI:15378"/>
        <dbReference type="ChEBI" id="CHEBI:16526"/>
        <dbReference type="ChEBI" id="CHEBI:33019"/>
        <dbReference type="ChEBI" id="CHEBI:37575"/>
        <dbReference type="ChEBI" id="CHEBI:57841"/>
        <dbReference type="ChEBI" id="CHEBI:62890"/>
        <dbReference type="EC" id="2.5.1.3"/>
    </reaction>
</comment>
<name>A0A5D9D9D5_HALER</name>
<gene>
    <name evidence="10 14" type="primary">thiE</name>
    <name evidence="14" type="ORF">FZZ93_06970</name>
</gene>
<dbReference type="EMBL" id="VTPU01000005">
    <property type="protein sequence ID" value="TZG40367.1"/>
    <property type="molecule type" value="Genomic_DNA"/>
</dbReference>
<evidence type="ECO:0000256" key="3">
    <source>
        <dbReference type="ARBA" id="ARBA00022679"/>
    </source>
</evidence>
<accession>A0A5D9D9D5</accession>
<dbReference type="AlphaFoldDB" id="A0A5D9D9D5"/>
<feature type="binding site" evidence="10">
    <location>
        <position position="165"/>
    </location>
    <ligand>
        <name>2-[(2R,5Z)-2-carboxy-4-methylthiazol-5(2H)-ylidene]ethyl phosphate</name>
        <dbReference type="ChEBI" id="CHEBI:62899"/>
    </ligand>
</feature>
<evidence type="ECO:0000256" key="2">
    <source>
        <dbReference type="ARBA" id="ARBA00005165"/>
    </source>
</evidence>
<feature type="binding site" evidence="10">
    <location>
        <position position="137"/>
    </location>
    <ligand>
        <name>4-amino-2-methyl-5-(diphosphooxymethyl)pyrimidine</name>
        <dbReference type="ChEBI" id="CHEBI:57841"/>
    </ligand>
</feature>
<dbReference type="RefSeq" id="WP_149321605.1">
    <property type="nucleotide sequence ID" value="NZ_JARWAH010000005.1"/>
</dbReference>
<feature type="binding site" evidence="10">
    <location>
        <position position="70"/>
    </location>
    <ligand>
        <name>Mg(2+)</name>
        <dbReference type="ChEBI" id="CHEBI:18420"/>
    </ligand>
</feature>
<keyword evidence="3 10" id="KW-0808">Transferase</keyword>
<dbReference type="EC" id="2.5.1.3" evidence="10"/>
<evidence type="ECO:0000256" key="12">
    <source>
        <dbReference type="RuleBase" id="RU004253"/>
    </source>
</evidence>
<feature type="binding site" evidence="10">
    <location>
        <position position="89"/>
    </location>
    <ligand>
        <name>Mg(2+)</name>
        <dbReference type="ChEBI" id="CHEBI:18420"/>
    </ligand>
</feature>
<keyword evidence="15" id="KW-1185">Reference proteome</keyword>
<comment type="catalytic activity">
    <reaction evidence="9 10 11">
        <text>2-[(2R,5Z)-2-carboxy-4-methylthiazol-5(2H)-ylidene]ethyl phosphate + 4-amino-2-methyl-5-(diphosphooxymethyl)pyrimidine + 2 H(+) = thiamine phosphate + CO2 + diphosphate</text>
        <dbReference type="Rhea" id="RHEA:47844"/>
        <dbReference type="ChEBI" id="CHEBI:15378"/>
        <dbReference type="ChEBI" id="CHEBI:16526"/>
        <dbReference type="ChEBI" id="CHEBI:33019"/>
        <dbReference type="ChEBI" id="CHEBI:37575"/>
        <dbReference type="ChEBI" id="CHEBI:57841"/>
        <dbReference type="ChEBI" id="CHEBI:62899"/>
        <dbReference type="EC" id="2.5.1.3"/>
    </reaction>
</comment>
<feature type="binding site" evidence="10">
    <location>
        <begin position="37"/>
        <end position="41"/>
    </location>
    <ligand>
        <name>4-amino-2-methyl-5-(diphosphooxymethyl)pyrimidine</name>
        <dbReference type="ChEBI" id="CHEBI:57841"/>
    </ligand>
</feature>
<organism evidence="14 15">
    <name type="scientific">Halomonas eurihalina</name>
    <dbReference type="NCBI Taxonomy" id="42566"/>
    <lineage>
        <taxon>Bacteria</taxon>
        <taxon>Pseudomonadati</taxon>
        <taxon>Pseudomonadota</taxon>
        <taxon>Gammaproteobacteria</taxon>
        <taxon>Oceanospirillales</taxon>
        <taxon>Halomonadaceae</taxon>
        <taxon>Halomonas</taxon>
    </lineage>
</organism>
<dbReference type="CDD" id="cd00564">
    <property type="entry name" value="TMP_TenI"/>
    <property type="match status" value="1"/>
</dbReference>
<evidence type="ECO:0000313" key="15">
    <source>
        <dbReference type="Proteomes" id="UP000324260"/>
    </source>
</evidence>
<comment type="function">
    <text evidence="1 10">Condenses 4-methyl-5-(beta-hydroxyethyl)thiazole monophosphate (THZ-P) and 2-methyl-4-amino-5-hydroxymethyl pyrimidine pyrophosphate (HMP-PP) to form thiamine monophosphate (TMP).</text>
</comment>
<dbReference type="Gene3D" id="3.20.20.70">
    <property type="entry name" value="Aldolase class I"/>
    <property type="match status" value="1"/>
</dbReference>
<dbReference type="SUPFAM" id="SSF51391">
    <property type="entry name" value="Thiamin phosphate synthase"/>
    <property type="match status" value="1"/>
</dbReference>
<dbReference type="PANTHER" id="PTHR20857:SF23">
    <property type="entry name" value="THIAMINE BIOSYNTHETIC BIFUNCTIONAL ENZYME"/>
    <property type="match status" value="1"/>
</dbReference>
<dbReference type="Proteomes" id="UP000324260">
    <property type="component" value="Unassembled WGS sequence"/>
</dbReference>
<comment type="caution">
    <text evidence="14">The sequence shown here is derived from an EMBL/GenBank/DDBJ whole genome shotgun (WGS) entry which is preliminary data.</text>
</comment>
<evidence type="ECO:0000256" key="5">
    <source>
        <dbReference type="ARBA" id="ARBA00022842"/>
    </source>
</evidence>
<dbReference type="FunFam" id="3.20.20.70:FF:000096">
    <property type="entry name" value="Thiamine-phosphate synthase"/>
    <property type="match status" value="1"/>
</dbReference>
<keyword evidence="6 10" id="KW-0784">Thiamine biosynthesis</keyword>
<dbReference type="InterPro" id="IPR034291">
    <property type="entry name" value="TMP_synthase"/>
</dbReference>
<dbReference type="InterPro" id="IPR036206">
    <property type="entry name" value="ThiamineP_synth_sf"/>
</dbReference>
<comment type="cofactor">
    <cofactor evidence="10">
        <name>Mg(2+)</name>
        <dbReference type="ChEBI" id="CHEBI:18420"/>
    </cofactor>
    <text evidence="10">Binds 1 Mg(2+) ion per subunit.</text>
</comment>
<evidence type="ECO:0000256" key="4">
    <source>
        <dbReference type="ARBA" id="ARBA00022723"/>
    </source>
</evidence>
<comment type="catalytic activity">
    <reaction evidence="7 10 11">
        <text>4-methyl-5-(2-phosphooxyethyl)-thiazole + 4-amino-2-methyl-5-(diphosphooxymethyl)pyrimidine + H(+) = thiamine phosphate + diphosphate</text>
        <dbReference type="Rhea" id="RHEA:22328"/>
        <dbReference type="ChEBI" id="CHEBI:15378"/>
        <dbReference type="ChEBI" id="CHEBI:33019"/>
        <dbReference type="ChEBI" id="CHEBI:37575"/>
        <dbReference type="ChEBI" id="CHEBI:57841"/>
        <dbReference type="ChEBI" id="CHEBI:58296"/>
        <dbReference type="EC" id="2.5.1.3"/>
    </reaction>
</comment>
<evidence type="ECO:0000256" key="11">
    <source>
        <dbReference type="RuleBase" id="RU003826"/>
    </source>
</evidence>
<feature type="domain" description="Thiamine phosphate synthase/TenI" evidence="13">
    <location>
        <begin position="7"/>
        <end position="188"/>
    </location>
</feature>
<evidence type="ECO:0000313" key="14">
    <source>
        <dbReference type="EMBL" id="TZG40367.1"/>
    </source>
</evidence>
<dbReference type="InterPro" id="IPR013785">
    <property type="entry name" value="Aldolase_TIM"/>
</dbReference>
<keyword evidence="4 10" id="KW-0479">Metal-binding</keyword>
<feature type="binding site" evidence="10">
    <location>
        <position position="69"/>
    </location>
    <ligand>
        <name>4-amino-2-methyl-5-(diphosphooxymethyl)pyrimidine</name>
        <dbReference type="ChEBI" id="CHEBI:57841"/>
    </ligand>
</feature>
<dbReference type="UniPathway" id="UPA00060">
    <property type="reaction ID" value="UER00141"/>
</dbReference>
<dbReference type="PANTHER" id="PTHR20857">
    <property type="entry name" value="THIAMINE-PHOSPHATE PYROPHOSPHORYLASE"/>
    <property type="match status" value="1"/>
</dbReference>
<evidence type="ECO:0000259" key="13">
    <source>
        <dbReference type="Pfam" id="PF02581"/>
    </source>
</evidence>
<evidence type="ECO:0000256" key="1">
    <source>
        <dbReference type="ARBA" id="ARBA00003814"/>
    </source>
</evidence>
<comment type="pathway">
    <text evidence="2 10 12">Cofactor biosynthesis; thiamine diphosphate biosynthesis; thiamine phosphate from 4-amino-2-methyl-5-diphosphomethylpyrimidine and 4-methyl-5-(2-phosphoethyl)-thiazole: step 1/1.</text>
</comment>
<keyword evidence="5 10" id="KW-0460">Magnesium</keyword>
<dbReference type="Pfam" id="PF02581">
    <property type="entry name" value="TMP-TENI"/>
    <property type="match status" value="1"/>
</dbReference>
<evidence type="ECO:0000256" key="6">
    <source>
        <dbReference type="ARBA" id="ARBA00022977"/>
    </source>
</evidence>
<dbReference type="OrthoDB" id="9789949at2"/>
<reference evidence="14 15" key="1">
    <citation type="submission" date="2019-08" db="EMBL/GenBank/DDBJ databases">
        <title>Draft Genome Sequence of Halomonas eurihalina Isolated from Preserved Hide-surface.</title>
        <authorList>
            <person name="Hussain S.A."/>
            <person name="Xu A."/>
            <person name="Sarker M."/>
            <person name="Sommers C."/>
        </authorList>
    </citation>
    <scope>NUCLEOTIDE SEQUENCE [LARGE SCALE GENOMIC DNA]</scope>
    <source>
        <strain evidence="14 15">MS1</strain>
    </source>
</reference>
<evidence type="ECO:0000256" key="8">
    <source>
        <dbReference type="ARBA" id="ARBA00047851"/>
    </source>
</evidence>
<feature type="binding site" evidence="10">
    <location>
        <position position="108"/>
    </location>
    <ligand>
        <name>4-amino-2-methyl-5-(diphosphooxymethyl)pyrimidine</name>
        <dbReference type="ChEBI" id="CHEBI:57841"/>
    </ligand>
</feature>
<dbReference type="InterPro" id="IPR022998">
    <property type="entry name" value="ThiamineP_synth_TenI"/>
</dbReference>
<evidence type="ECO:0000256" key="7">
    <source>
        <dbReference type="ARBA" id="ARBA00047334"/>
    </source>
</evidence>
<sequence length="212" mass="21940">MRVDLSLYLVTDPELCAERGLEETVVAAVRGGVTLVQLRDKHASDAELVPVARRLKTALAGSGVPLLINDRLEVALASGADGLHIGQDDGEVDDARAALGADAILGLSVQTPEQLTRINAAKLDYLGLGPVFATPSKRDHAQPLGFDGLAELAGASPLPTVAIGGLKAEHAEAVRRAGADGLAVISAICGMPDPEAAARCFRRGTSPGFPRR</sequence>
<dbReference type="GO" id="GO:0000287">
    <property type="term" value="F:magnesium ion binding"/>
    <property type="evidence" value="ECO:0007669"/>
    <property type="project" value="UniProtKB-UniRule"/>
</dbReference>
<feature type="binding site" evidence="10">
    <location>
        <begin position="134"/>
        <end position="136"/>
    </location>
    <ligand>
        <name>2-[(2R,5Z)-2-carboxy-4-methylthiazol-5(2H)-ylidene]ethyl phosphate</name>
        <dbReference type="ChEBI" id="CHEBI:62899"/>
    </ligand>
</feature>
<protein>
    <recommendedName>
        <fullName evidence="10">Thiamine-phosphate synthase</fullName>
        <shortName evidence="10">TP synthase</shortName>
        <shortName evidence="10">TPS</shortName>
        <ecNumber evidence="10">2.5.1.3</ecNumber>
    </recommendedName>
    <alternativeName>
        <fullName evidence="10">Thiamine-phosphate pyrophosphorylase</fullName>
        <shortName evidence="10">TMP pyrophosphorylase</shortName>
        <shortName evidence="10">TMP-PPase</shortName>
    </alternativeName>
</protein>